<protein>
    <submittedName>
        <fullName evidence="1">Uncharacterized protein</fullName>
    </submittedName>
</protein>
<evidence type="ECO:0000313" key="2">
    <source>
        <dbReference type="Proteomes" id="UP000199072"/>
    </source>
</evidence>
<dbReference type="STRING" id="1391627.SAMN05216464_104220"/>
<dbReference type="Proteomes" id="UP000199072">
    <property type="component" value="Unassembled WGS sequence"/>
</dbReference>
<sequence>MYLLFFNDFGCQYIIKNVNCKDLYRFFHGLLKLIIYFVSSRQRASVGRQSSSVGCHAPSAGFEEAFWRWVGRSTIKNAKRFHLQQILIRFEFFVDVASINFLSEINVASR</sequence>
<dbReference type="EMBL" id="FNAI01000004">
    <property type="protein sequence ID" value="SDE17304.1"/>
    <property type="molecule type" value="Genomic_DNA"/>
</dbReference>
<gene>
    <name evidence="1" type="ORF">SAMN05216464_104220</name>
</gene>
<name>A0A1G7AQY4_9SPHI</name>
<evidence type="ECO:0000313" key="1">
    <source>
        <dbReference type="EMBL" id="SDE17304.1"/>
    </source>
</evidence>
<accession>A0A1G7AQY4</accession>
<dbReference type="AlphaFoldDB" id="A0A1G7AQY4"/>
<proteinExistence type="predicted"/>
<keyword evidence="2" id="KW-1185">Reference proteome</keyword>
<organism evidence="1 2">
    <name type="scientific">Mucilaginibacter pineti</name>
    <dbReference type="NCBI Taxonomy" id="1391627"/>
    <lineage>
        <taxon>Bacteria</taxon>
        <taxon>Pseudomonadati</taxon>
        <taxon>Bacteroidota</taxon>
        <taxon>Sphingobacteriia</taxon>
        <taxon>Sphingobacteriales</taxon>
        <taxon>Sphingobacteriaceae</taxon>
        <taxon>Mucilaginibacter</taxon>
    </lineage>
</organism>
<reference evidence="1 2" key="1">
    <citation type="submission" date="2016-10" db="EMBL/GenBank/DDBJ databases">
        <authorList>
            <person name="de Groot N.N."/>
        </authorList>
    </citation>
    <scope>NUCLEOTIDE SEQUENCE [LARGE SCALE GENOMIC DNA]</scope>
    <source>
        <strain evidence="1 2">47C3B</strain>
    </source>
</reference>